<name>A0ABN1VXA9_9MICO</name>
<dbReference type="Gene3D" id="3.40.50.2000">
    <property type="entry name" value="Glycogen Phosphorylase B"/>
    <property type="match status" value="2"/>
</dbReference>
<accession>A0ABN1VXA9</accession>
<organism evidence="1 2">
    <name type="scientific">Rhodoglobus aureus</name>
    <dbReference type="NCBI Taxonomy" id="191497"/>
    <lineage>
        <taxon>Bacteria</taxon>
        <taxon>Bacillati</taxon>
        <taxon>Actinomycetota</taxon>
        <taxon>Actinomycetes</taxon>
        <taxon>Micrococcales</taxon>
        <taxon>Microbacteriaceae</taxon>
        <taxon>Rhodoglobus</taxon>
    </lineage>
</organism>
<dbReference type="RefSeq" id="WP_343926378.1">
    <property type="nucleotide sequence ID" value="NZ_BAAAKW010000063.1"/>
</dbReference>
<sequence length="442" mass="48857">MVSEENHPHLLYVAWAFPPARNAGMYRALATANAFVRDGWKVTVLTATEDTYERLTGSDPETVKSIDPRITVVRIPFDPERGDTNIGSWSRLRVFSSLLWNASRWLVSLAQFPELAYGSWRKPLEEAAERINAAFPVDLVIGTANPNVDFAPANYLNRRYGTPFVIDHRDAWHLNVYSGKRVGERWHRSNRLERSLLARCTEAWFVNEPIKRWHGSEYPHAANKFQVVANGYDTSFVGDTDTVHPKNAPLVFGYLGTIYGPIPLREALEGWAQARALVPQLVDARLVFRGRLGHFAEADQEAANLLKSFESENVSYGGPVSKTQVSATYQDFDAVLLVISKSKYVTSGKVFEYASTGLPIAALHDPVTAATAILEGYPSVHPAVEVSAEAFAEAIGAAAIAAANSTPQSRDAARTWAAHLERDAQLSPRIAALREVIESGRK</sequence>
<evidence type="ECO:0008006" key="3">
    <source>
        <dbReference type="Google" id="ProtNLM"/>
    </source>
</evidence>
<evidence type="ECO:0000313" key="2">
    <source>
        <dbReference type="Proteomes" id="UP001500943"/>
    </source>
</evidence>
<gene>
    <name evidence="1" type="ORF">GCM10009655_25210</name>
</gene>
<dbReference type="SUPFAM" id="SSF53756">
    <property type="entry name" value="UDP-Glycosyltransferase/glycogen phosphorylase"/>
    <property type="match status" value="1"/>
</dbReference>
<protein>
    <recommendedName>
        <fullName evidence="3">D-inositol 3-phosphate glycosyltransferase</fullName>
    </recommendedName>
</protein>
<comment type="caution">
    <text evidence="1">The sequence shown here is derived from an EMBL/GenBank/DDBJ whole genome shotgun (WGS) entry which is preliminary data.</text>
</comment>
<dbReference type="EMBL" id="BAAAKW010000063">
    <property type="protein sequence ID" value="GAA1225421.1"/>
    <property type="molecule type" value="Genomic_DNA"/>
</dbReference>
<dbReference type="Proteomes" id="UP001500943">
    <property type="component" value="Unassembled WGS sequence"/>
</dbReference>
<evidence type="ECO:0000313" key="1">
    <source>
        <dbReference type="EMBL" id="GAA1225421.1"/>
    </source>
</evidence>
<reference evidence="1 2" key="1">
    <citation type="journal article" date="2019" name="Int. J. Syst. Evol. Microbiol.">
        <title>The Global Catalogue of Microorganisms (GCM) 10K type strain sequencing project: providing services to taxonomists for standard genome sequencing and annotation.</title>
        <authorList>
            <consortium name="The Broad Institute Genomics Platform"/>
            <consortium name="The Broad Institute Genome Sequencing Center for Infectious Disease"/>
            <person name="Wu L."/>
            <person name="Ma J."/>
        </authorList>
    </citation>
    <scope>NUCLEOTIDE SEQUENCE [LARGE SCALE GENOMIC DNA]</scope>
    <source>
        <strain evidence="1 2">JCM 12762</strain>
    </source>
</reference>
<keyword evidence="2" id="KW-1185">Reference proteome</keyword>
<proteinExistence type="predicted"/>